<dbReference type="Gene3D" id="3.50.50.60">
    <property type="entry name" value="FAD/NAD(P)-binding domain"/>
    <property type="match status" value="1"/>
</dbReference>
<name>A0AB34FBC7_9HYPO</name>
<proteinExistence type="predicted"/>
<accession>A0AB34FBC7</accession>
<dbReference type="AlphaFoldDB" id="A0AB34FBC7"/>
<organism evidence="1 2">
    <name type="scientific">Purpureocillium lavendulum</name>
    <dbReference type="NCBI Taxonomy" id="1247861"/>
    <lineage>
        <taxon>Eukaryota</taxon>
        <taxon>Fungi</taxon>
        <taxon>Dikarya</taxon>
        <taxon>Ascomycota</taxon>
        <taxon>Pezizomycotina</taxon>
        <taxon>Sordariomycetes</taxon>
        <taxon>Hypocreomycetidae</taxon>
        <taxon>Hypocreales</taxon>
        <taxon>Ophiocordycipitaceae</taxon>
        <taxon>Purpureocillium</taxon>
    </lineage>
</organism>
<evidence type="ECO:0000313" key="2">
    <source>
        <dbReference type="Proteomes" id="UP001163105"/>
    </source>
</evidence>
<dbReference type="SUPFAM" id="SSF51905">
    <property type="entry name" value="FAD/NAD(P)-binding domain"/>
    <property type="match status" value="1"/>
</dbReference>
<dbReference type="Gene3D" id="3.30.70.1990">
    <property type="match status" value="1"/>
</dbReference>
<keyword evidence="2" id="KW-1185">Reference proteome</keyword>
<dbReference type="Pfam" id="PF13450">
    <property type="entry name" value="NAD_binding_8"/>
    <property type="match status" value="1"/>
</dbReference>
<comment type="caution">
    <text evidence="1">The sequence shown here is derived from an EMBL/GenBank/DDBJ whole genome shotgun (WGS) entry which is preliminary data.</text>
</comment>
<dbReference type="Proteomes" id="UP001163105">
    <property type="component" value="Unassembled WGS sequence"/>
</dbReference>
<dbReference type="EMBL" id="JAQHRD010000024">
    <property type="protein sequence ID" value="KAJ6436323.1"/>
    <property type="molecule type" value="Genomic_DNA"/>
</dbReference>
<evidence type="ECO:0000313" key="1">
    <source>
        <dbReference type="EMBL" id="KAJ6436323.1"/>
    </source>
</evidence>
<sequence length="513" mass="57212">MTPMEAHWDFRIQDKTCYPVKLFINFAVVNTALRRHNNHPQTIPQLQIDMLRMLLIVAVGLGVSTAAHELLERDVVIVGGGASGSYAAVRLREDYGKRVTLIEREEVLTGIPYNYGVKSFIDAGNATGFFDRLGIKRGRGTNPPLNTKYVDFKTGNLVAFTPPTFPAQLDVLRKFLSIVEPWEQLIQPGYFDFPEPRDIPSDLLIPFGQFIAKHSLEGAMPFIYQTTGLGLGNLTNAITLFALQAFGPSMARSTLGLQGSFIPASGRNQDLYDAIGQLLGSDVLYSCTVVNATRHDYGVTITTRNSKSGLHTTILAKRLLVAIEPTDANTAPFSLDEQEREILSRFTYTQEYTGIIDNDILVANTSYFNLPPNAAPQNYLSYPEAPFTARIDYMGSGHYFRVTIIGDSMLDAQGARDLVQRDLRSLLHGHILGAPCPTNERVHWVAFSIHGPMHARVSVEDIQGGFFQKLYQLQGRRSTWWTGGAWSVNFQTTLWQYDDILIPKILDGLDEYP</sequence>
<reference evidence="1" key="1">
    <citation type="submission" date="2023-01" db="EMBL/GenBank/DDBJ databases">
        <title>The growth and conidiation of Purpureocillium lavendulum are regulated by nitrogen source and histone H3K14 acetylation.</title>
        <authorList>
            <person name="Tang P."/>
            <person name="Han J."/>
            <person name="Zhang C."/>
            <person name="Tang P."/>
            <person name="Qi F."/>
            <person name="Zhang K."/>
            <person name="Liang L."/>
        </authorList>
    </citation>
    <scope>NUCLEOTIDE SEQUENCE</scope>
    <source>
        <strain evidence="1">YMF1.00683</strain>
    </source>
</reference>
<gene>
    <name evidence="1" type="ORF">O9K51_11146</name>
</gene>
<dbReference type="InterPro" id="IPR036188">
    <property type="entry name" value="FAD/NAD-bd_sf"/>
</dbReference>
<dbReference type="Gene3D" id="1.10.405.20">
    <property type="match status" value="1"/>
</dbReference>
<protein>
    <submittedName>
        <fullName evidence="1">2-deoxy-D-gluconate 3-dehydrogenase</fullName>
    </submittedName>
</protein>